<dbReference type="OrthoDB" id="288590at2759"/>
<dbReference type="Pfam" id="PF14226">
    <property type="entry name" value="DIOX_N"/>
    <property type="match status" value="1"/>
</dbReference>
<dbReference type="Gene3D" id="2.60.120.330">
    <property type="entry name" value="B-lactam Antibiotic, Isopenicillin N Synthase, Chain"/>
    <property type="match status" value="1"/>
</dbReference>
<evidence type="ECO:0000256" key="1">
    <source>
        <dbReference type="ARBA" id="ARBA00008056"/>
    </source>
</evidence>
<organism evidence="4 5">
    <name type="scientific">Massarina eburnea CBS 473.64</name>
    <dbReference type="NCBI Taxonomy" id="1395130"/>
    <lineage>
        <taxon>Eukaryota</taxon>
        <taxon>Fungi</taxon>
        <taxon>Dikarya</taxon>
        <taxon>Ascomycota</taxon>
        <taxon>Pezizomycotina</taxon>
        <taxon>Dothideomycetes</taxon>
        <taxon>Pleosporomycetidae</taxon>
        <taxon>Pleosporales</taxon>
        <taxon>Massarineae</taxon>
        <taxon>Massarinaceae</taxon>
        <taxon>Massarina</taxon>
    </lineage>
</organism>
<dbReference type="GO" id="GO:0044283">
    <property type="term" value="P:small molecule biosynthetic process"/>
    <property type="evidence" value="ECO:0007669"/>
    <property type="project" value="UniProtKB-ARBA"/>
</dbReference>
<dbReference type="InterPro" id="IPR044861">
    <property type="entry name" value="IPNS-like_FE2OG_OXY"/>
</dbReference>
<keyword evidence="2" id="KW-0479">Metal-binding</keyword>
<accession>A0A6A6RW24</accession>
<dbReference type="SUPFAM" id="SSF51197">
    <property type="entry name" value="Clavaminate synthase-like"/>
    <property type="match status" value="1"/>
</dbReference>
<dbReference type="GO" id="GO:0016491">
    <property type="term" value="F:oxidoreductase activity"/>
    <property type="evidence" value="ECO:0007669"/>
    <property type="project" value="UniProtKB-KW"/>
</dbReference>
<dbReference type="GO" id="GO:0046872">
    <property type="term" value="F:metal ion binding"/>
    <property type="evidence" value="ECO:0007669"/>
    <property type="project" value="UniProtKB-KW"/>
</dbReference>
<reference evidence="4" key="1">
    <citation type="journal article" date="2020" name="Stud. Mycol.">
        <title>101 Dothideomycetes genomes: a test case for predicting lifestyles and emergence of pathogens.</title>
        <authorList>
            <person name="Haridas S."/>
            <person name="Albert R."/>
            <person name="Binder M."/>
            <person name="Bloem J."/>
            <person name="Labutti K."/>
            <person name="Salamov A."/>
            <person name="Andreopoulos B."/>
            <person name="Baker S."/>
            <person name="Barry K."/>
            <person name="Bills G."/>
            <person name="Bluhm B."/>
            <person name="Cannon C."/>
            <person name="Castanera R."/>
            <person name="Culley D."/>
            <person name="Daum C."/>
            <person name="Ezra D."/>
            <person name="Gonzalez J."/>
            <person name="Henrissat B."/>
            <person name="Kuo A."/>
            <person name="Liang C."/>
            <person name="Lipzen A."/>
            <person name="Lutzoni F."/>
            <person name="Magnuson J."/>
            <person name="Mondo S."/>
            <person name="Nolan M."/>
            <person name="Ohm R."/>
            <person name="Pangilinan J."/>
            <person name="Park H.-J."/>
            <person name="Ramirez L."/>
            <person name="Alfaro M."/>
            <person name="Sun H."/>
            <person name="Tritt A."/>
            <person name="Yoshinaga Y."/>
            <person name="Zwiers L.-H."/>
            <person name="Turgeon B."/>
            <person name="Goodwin S."/>
            <person name="Spatafora J."/>
            <person name="Crous P."/>
            <person name="Grigoriev I."/>
        </authorList>
    </citation>
    <scope>NUCLEOTIDE SEQUENCE</scope>
    <source>
        <strain evidence="4">CBS 473.64</strain>
    </source>
</reference>
<comment type="similarity">
    <text evidence="1 2">Belongs to the iron/ascorbate-dependent oxidoreductase family.</text>
</comment>
<sequence>MAPTKYIDRVVPTVSLLDFDSRVDKITEKLVDAAENVGFFCIVDHGISRKTVDNVFDQSARFFNLSDSTKARVPFSPQHNAGWEKNAQIRPSTGEPDRKESYQMQFGAGMDGQWLDDETIPGFQKEALDFMHQAQSVSEKLMICFARGLGFEDDFFVKAHDVRRPNSQTVCRLLHYFETPKLPNPTGEIFHRAGAHVDWDLLTLLFQKTGQSGLEICPGREVSTSFGYGDAWTKVEPDAEKNAVVCNVGDLLMSWSDDRFKSTFHRVKAPSEPNDFYAERFSIAFFNQPCKDAQIQGPKKKYPLVTGEEFTRNAMARNYKALQDKVRLEEKKPKAPGSSIAVSA</sequence>
<evidence type="ECO:0000313" key="5">
    <source>
        <dbReference type="Proteomes" id="UP000799753"/>
    </source>
</evidence>
<dbReference type="EMBL" id="MU006787">
    <property type="protein sequence ID" value="KAF2639212.1"/>
    <property type="molecule type" value="Genomic_DNA"/>
</dbReference>
<dbReference type="Pfam" id="PF03171">
    <property type="entry name" value="2OG-FeII_Oxy"/>
    <property type="match status" value="1"/>
</dbReference>
<proteinExistence type="inferred from homology"/>
<keyword evidence="2" id="KW-0560">Oxidoreductase</keyword>
<dbReference type="Proteomes" id="UP000799753">
    <property type="component" value="Unassembled WGS sequence"/>
</dbReference>
<evidence type="ECO:0000256" key="2">
    <source>
        <dbReference type="RuleBase" id="RU003682"/>
    </source>
</evidence>
<dbReference type="InterPro" id="IPR026992">
    <property type="entry name" value="DIOX_N"/>
</dbReference>
<keyword evidence="5" id="KW-1185">Reference proteome</keyword>
<keyword evidence="2" id="KW-0408">Iron</keyword>
<dbReference type="PROSITE" id="PS51471">
    <property type="entry name" value="FE2OG_OXY"/>
    <property type="match status" value="1"/>
</dbReference>
<dbReference type="AlphaFoldDB" id="A0A6A6RW24"/>
<dbReference type="InterPro" id="IPR027443">
    <property type="entry name" value="IPNS-like_sf"/>
</dbReference>
<gene>
    <name evidence="4" type="ORF">P280DRAFT_429652</name>
</gene>
<evidence type="ECO:0000259" key="3">
    <source>
        <dbReference type="PROSITE" id="PS51471"/>
    </source>
</evidence>
<feature type="domain" description="Fe2OG dioxygenase" evidence="3">
    <location>
        <begin position="167"/>
        <end position="289"/>
    </location>
</feature>
<dbReference type="InterPro" id="IPR005123">
    <property type="entry name" value="Oxoglu/Fe-dep_dioxygenase_dom"/>
</dbReference>
<evidence type="ECO:0000313" key="4">
    <source>
        <dbReference type="EMBL" id="KAF2639212.1"/>
    </source>
</evidence>
<dbReference type="PANTHER" id="PTHR47990">
    <property type="entry name" value="2-OXOGLUTARATE (2OG) AND FE(II)-DEPENDENT OXYGENASE SUPERFAMILY PROTEIN-RELATED"/>
    <property type="match status" value="1"/>
</dbReference>
<protein>
    <submittedName>
        <fullName evidence="4">Oxidoreductase domain-containing protein</fullName>
    </submittedName>
</protein>
<name>A0A6A6RW24_9PLEO</name>
<dbReference type="InterPro" id="IPR050231">
    <property type="entry name" value="Iron_ascorbate_oxido_reductase"/>
</dbReference>